<dbReference type="SMR" id="A0A024V5C5"/>
<feature type="transmembrane region" description="Helical" evidence="1">
    <location>
        <begin position="21"/>
        <end position="42"/>
    </location>
</feature>
<name>A0A024V5C5_PLAFA</name>
<reference evidence="2 3" key="2">
    <citation type="submission" date="2013-02" db="EMBL/GenBank/DDBJ databases">
        <title>The Genome Sequence of Plasmodium falciparum Vietnam Oak-Knoll (FVO).</title>
        <authorList>
            <consortium name="The Broad Institute Genome Sequencing Platform"/>
            <consortium name="The Broad Institute Genome Sequencing Center for Infectious Disease"/>
            <person name="Neafsey D."/>
            <person name="Cheeseman I."/>
            <person name="Volkman S."/>
            <person name="Adams J."/>
            <person name="Walker B."/>
            <person name="Young S.K."/>
            <person name="Zeng Q."/>
            <person name="Gargeya S."/>
            <person name="Fitzgerald M."/>
            <person name="Haas B."/>
            <person name="Abouelleil A."/>
            <person name="Alvarado L."/>
            <person name="Arachchi H.M."/>
            <person name="Berlin A.M."/>
            <person name="Chapman S.B."/>
            <person name="Dewar J."/>
            <person name="Goldberg J."/>
            <person name="Griggs A."/>
            <person name="Gujja S."/>
            <person name="Hansen M."/>
            <person name="Howarth C."/>
            <person name="Imamovic A."/>
            <person name="Larimer J."/>
            <person name="McCowan C."/>
            <person name="Murphy C."/>
            <person name="Neiman D."/>
            <person name="Pearson M."/>
            <person name="Priest M."/>
            <person name="Roberts A."/>
            <person name="Saif S."/>
            <person name="Shea T."/>
            <person name="Sisk P."/>
            <person name="Sykes S."/>
            <person name="Wortman J."/>
            <person name="Nusbaum C."/>
            <person name="Birren B."/>
        </authorList>
    </citation>
    <scope>NUCLEOTIDE SEQUENCE [LARGE SCALE GENOMIC DNA]</scope>
    <source>
        <strain evidence="3">Vietnam Oak-Knoll (FVO)</strain>
    </source>
</reference>
<evidence type="ECO:0000313" key="2">
    <source>
        <dbReference type="EMBL" id="ETW17747.1"/>
    </source>
</evidence>
<reference evidence="2 3" key="1">
    <citation type="submission" date="2013-02" db="EMBL/GenBank/DDBJ databases">
        <title>The Genome Annotation of Plasmodium falciparum Vietnam Oak-Knoll (FVO).</title>
        <authorList>
            <consortium name="The Broad Institute Genome Sequencing Platform"/>
            <consortium name="The Broad Institute Genome Sequencing Center for Infectious Disease"/>
            <person name="Neafsey D."/>
            <person name="Hoffman S."/>
            <person name="Volkman S."/>
            <person name="Rosenthal P."/>
            <person name="Walker B."/>
            <person name="Young S.K."/>
            <person name="Zeng Q."/>
            <person name="Gargeya S."/>
            <person name="Fitzgerald M."/>
            <person name="Haas B."/>
            <person name="Abouelleil A."/>
            <person name="Allen A.W."/>
            <person name="Alvarado L."/>
            <person name="Arachchi H.M."/>
            <person name="Berlin A.M."/>
            <person name="Chapman S.B."/>
            <person name="Gainer-Dewar J."/>
            <person name="Goldberg J."/>
            <person name="Griggs A."/>
            <person name="Gujja S."/>
            <person name="Hansen M."/>
            <person name="Howarth C."/>
            <person name="Imamovic A."/>
            <person name="Ireland A."/>
            <person name="Larimer J."/>
            <person name="McCowan C."/>
            <person name="Murphy C."/>
            <person name="Pearson M."/>
            <person name="Poon T.W."/>
            <person name="Priest M."/>
            <person name="Roberts A."/>
            <person name="Saif S."/>
            <person name="Shea T."/>
            <person name="Sisk P."/>
            <person name="Sykes S."/>
            <person name="Wortman J."/>
            <person name="Nusbaum C."/>
            <person name="Birren B."/>
        </authorList>
    </citation>
    <scope>NUCLEOTIDE SEQUENCE [LARGE SCALE GENOMIC DNA]</scope>
    <source>
        <strain evidence="3">Vietnam Oak-Knoll (FVO)</strain>
    </source>
</reference>
<accession>A0A024V5C5</accession>
<keyword evidence="1" id="KW-0472">Membrane</keyword>
<evidence type="ECO:0000313" key="3">
    <source>
        <dbReference type="Proteomes" id="UP000030690"/>
    </source>
</evidence>
<gene>
    <name evidence="2" type="ORF">PFFVO_03395</name>
</gene>
<dbReference type="EMBL" id="KI925116">
    <property type="protein sequence ID" value="ETW17747.1"/>
    <property type="molecule type" value="Genomic_DNA"/>
</dbReference>
<keyword evidence="1" id="KW-1133">Transmembrane helix</keyword>
<dbReference type="OrthoDB" id="368364at2759"/>
<dbReference type="AlphaFoldDB" id="A0A024V5C5"/>
<dbReference type="Proteomes" id="UP000030690">
    <property type="component" value="Unassembled WGS sequence"/>
</dbReference>
<proteinExistence type="predicted"/>
<evidence type="ECO:0000256" key="1">
    <source>
        <dbReference type="SAM" id="Phobius"/>
    </source>
</evidence>
<organism evidence="2 3">
    <name type="scientific">Plasmodium falciparum Vietnam Oak-Knoll</name>
    <name type="common">FVO</name>
    <dbReference type="NCBI Taxonomy" id="1036723"/>
    <lineage>
        <taxon>Eukaryota</taxon>
        <taxon>Sar</taxon>
        <taxon>Alveolata</taxon>
        <taxon>Apicomplexa</taxon>
        <taxon>Aconoidasida</taxon>
        <taxon>Haemosporida</taxon>
        <taxon>Plasmodiidae</taxon>
        <taxon>Plasmodium</taxon>
        <taxon>Plasmodium (Laverania)</taxon>
    </lineage>
</organism>
<protein>
    <submittedName>
        <fullName evidence="2">Uncharacterized protein</fullName>
    </submittedName>
</protein>
<sequence>MFRKFKYVKNAWIGLGRTAKVVYGCFFFNIILLMGISTKRYLANKKAIDFYSNKIILSNNENDDWSCYNSAKQYRYECADLNEEQINHFEICEKLHIQLEKCRNKLYEYIKEDTPAMKNIPYIINKPTWMKEPLWFENIKKMKSNK</sequence>
<keyword evidence="1" id="KW-0812">Transmembrane</keyword>